<dbReference type="SFLD" id="SFLDS00003">
    <property type="entry name" value="Haloacid_Dehalogenase"/>
    <property type="match status" value="1"/>
</dbReference>
<dbReference type="PANTHER" id="PTHR46470">
    <property type="entry name" value="N-ACYLNEURAMINATE-9-PHOSPHATASE"/>
    <property type="match status" value="1"/>
</dbReference>
<accession>A0ABS0GNQ7</accession>
<dbReference type="InterPro" id="IPR036412">
    <property type="entry name" value="HAD-like_sf"/>
</dbReference>
<dbReference type="NCBIfam" id="TIGR01549">
    <property type="entry name" value="HAD-SF-IA-v1"/>
    <property type="match status" value="1"/>
</dbReference>
<proteinExistence type="predicted"/>
<sequence>MTSTRHTHVLFDFFGTLVDYSASRTTQGYQRSHELLRCYGGRLDYPDFLVEWSRVCTDFDRGSDLDDHEFTMDEVVEVFLSTVLGRQPDAADVRAFVDTYVAEWSREVRYPAGVADLLSGLADDYRLAVVSNTHHAPLVPTHLAAMGVTSLFDAVITSVRVGWRKPDPRIYAAALGELGVAAESVVFVGDTIEPDYHGPRRLGMRAFLIDPTGRAPVPDRHRLSSVFDLPGRLAGFTTVAPD</sequence>
<dbReference type="Pfam" id="PF13419">
    <property type="entry name" value="HAD_2"/>
    <property type="match status" value="1"/>
</dbReference>
<dbReference type="InterPro" id="IPR006439">
    <property type="entry name" value="HAD-SF_hydro_IA"/>
</dbReference>
<dbReference type="InterPro" id="IPR041492">
    <property type="entry name" value="HAD_2"/>
</dbReference>
<protein>
    <submittedName>
        <fullName evidence="4">HAD family hydrolase</fullName>
    </submittedName>
</protein>
<dbReference type="Proteomes" id="UP000638560">
    <property type="component" value="Unassembled WGS sequence"/>
</dbReference>
<name>A0ABS0GNQ7_9ACTN</name>
<evidence type="ECO:0000313" key="5">
    <source>
        <dbReference type="Proteomes" id="UP000638560"/>
    </source>
</evidence>
<evidence type="ECO:0000256" key="1">
    <source>
        <dbReference type="ARBA" id="ARBA00001946"/>
    </source>
</evidence>
<comment type="caution">
    <text evidence="4">The sequence shown here is derived from an EMBL/GenBank/DDBJ whole genome shotgun (WGS) entry which is preliminary data.</text>
</comment>
<reference evidence="4 5" key="1">
    <citation type="submission" date="2020-11" db="EMBL/GenBank/DDBJ databases">
        <title>A novel isolate from a Black sea contaminated sediment with potential to produce alkanes: Plantactinospora alkalitolerans sp. nov.</title>
        <authorList>
            <person name="Carro L."/>
            <person name="Veyisoglu A."/>
            <person name="Guven K."/>
            <person name="Schumann P."/>
            <person name="Klenk H.-P."/>
            <person name="Sahin N."/>
        </authorList>
    </citation>
    <scope>NUCLEOTIDE SEQUENCE [LARGE SCALE GENOMIC DNA]</scope>
    <source>
        <strain evidence="4 5">S1510</strain>
    </source>
</reference>
<keyword evidence="3" id="KW-0460">Magnesium</keyword>
<keyword evidence="5" id="KW-1185">Reference proteome</keyword>
<dbReference type="NCBIfam" id="TIGR01509">
    <property type="entry name" value="HAD-SF-IA-v3"/>
    <property type="match status" value="1"/>
</dbReference>
<dbReference type="InterPro" id="IPR023214">
    <property type="entry name" value="HAD_sf"/>
</dbReference>
<dbReference type="SFLD" id="SFLDG01129">
    <property type="entry name" value="C1.5:_HAD__Beta-PGM__Phosphata"/>
    <property type="match status" value="1"/>
</dbReference>
<keyword evidence="2 4" id="KW-0378">Hydrolase</keyword>
<evidence type="ECO:0000256" key="3">
    <source>
        <dbReference type="ARBA" id="ARBA00022842"/>
    </source>
</evidence>
<gene>
    <name evidence="4" type="ORF">I0C86_02225</name>
</gene>
<dbReference type="EMBL" id="JADPUN010000043">
    <property type="protein sequence ID" value="MBF9127819.1"/>
    <property type="molecule type" value="Genomic_DNA"/>
</dbReference>
<dbReference type="RefSeq" id="WP_196199490.1">
    <property type="nucleotide sequence ID" value="NZ_JADPUN010000043.1"/>
</dbReference>
<dbReference type="SUPFAM" id="SSF56784">
    <property type="entry name" value="HAD-like"/>
    <property type="match status" value="1"/>
</dbReference>
<evidence type="ECO:0000313" key="4">
    <source>
        <dbReference type="EMBL" id="MBF9127819.1"/>
    </source>
</evidence>
<dbReference type="Gene3D" id="3.40.50.1000">
    <property type="entry name" value="HAD superfamily/HAD-like"/>
    <property type="match status" value="1"/>
</dbReference>
<evidence type="ECO:0000256" key="2">
    <source>
        <dbReference type="ARBA" id="ARBA00022801"/>
    </source>
</evidence>
<dbReference type="InterPro" id="IPR051400">
    <property type="entry name" value="HAD-like_hydrolase"/>
</dbReference>
<organism evidence="4 5">
    <name type="scientific">Plantactinospora alkalitolerans</name>
    <dbReference type="NCBI Taxonomy" id="2789879"/>
    <lineage>
        <taxon>Bacteria</taxon>
        <taxon>Bacillati</taxon>
        <taxon>Actinomycetota</taxon>
        <taxon>Actinomycetes</taxon>
        <taxon>Micromonosporales</taxon>
        <taxon>Micromonosporaceae</taxon>
        <taxon>Plantactinospora</taxon>
    </lineage>
</organism>
<dbReference type="PRINTS" id="PR00413">
    <property type="entry name" value="HADHALOGNASE"/>
</dbReference>
<comment type="cofactor">
    <cofactor evidence="1">
        <name>Mg(2+)</name>
        <dbReference type="ChEBI" id="CHEBI:18420"/>
    </cofactor>
</comment>
<dbReference type="GO" id="GO:0016787">
    <property type="term" value="F:hydrolase activity"/>
    <property type="evidence" value="ECO:0007669"/>
    <property type="project" value="UniProtKB-KW"/>
</dbReference>